<dbReference type="Proteomes" id="UP000324897">
    <property type="component" value="Unassembled WGS sequence"/>
</dbReference>
<feature type="region of interest" description="Disordered" evidence="1">
    <location>
        <begin position="1"/>
        <end position="38"/>
    </location>
</feature>
<dbReference type="AlphaFoldDB" id="A0A5J9UDU6"/>
<feature type="non-terminal residue" evidence="2">
    <location>
        <position position="90"/>
    </location>
</feature>
<proteinExistence type="predicted"/>
<keyword evidence="3" id="KW-1185">Reference proteome</keyword>
<evidence type="ECO:0000256" key="1">
    <source>
        <dbReference type="SAM" id="MobiDB-lite"/>
    </source>
</evidence>
<dbReference type="EMBL" id="RWGY01000026">
    <property type="protein sequence ID" value="TVU21527.1"/>
    <property type="molecule type" value="Genomic_DNA"/>
</dbReference>
<organism evidence="2 3">
    <name type="scientific">Eragrostis curvula</name>
    <name type="common">weeping love grass</name>
    <dbReference type="NCBI Taxonomy" id="38414"/>
    <lineage>
        <taxon>Eukaryota</taxon>
        <taxon>Viridiplantae</taxon>
        <taxon>Streptophyta</taxon>
        <taxon>Embryophyta</taxon>
        <taxon>Tracheophyta</taxon>
        <taxon>Spermatophyta</taxon>
        <taxon>Magnoliopsida</taxon>
        <taxon>Liliopsida</taxon>
        <taxon>Poales</taxon>
        <taxon>Poaceae</taxon>
        <taxon>PACMAD clade</taxon>
        <taxon>Chloridoideae</taxon>
        <taxon>Eragrostideae</taxon>
        <taxon>Eragrostidinae</taxon>
        <taxon>Eragrostis</taxon>
    </lineage>
</organism>
<evidence type="ECO:0000313" key="3">
    <source>
        <dbReference type="Proteomes" id="UP000324897"/>
    </source>
</evidence>
<reference evidence="2 3" key="1">
    <citation type="journal article" date="2019" name="Sci. Rep.">
        <title>A high-quality genome of Eragrostis curvula grass provides insights into Poaceae evolution and supports new strategies to enhance forage quality.</title>
        <authorList>
            <person name="Carballo J."/>
            <person name="Santos B.A.C.M."/>
            <person name="Zappacosta D."/>
            <person name="Garbus I."/>
            <person name="Selva J.P."/>
            <person name="Gallo C.A."/>
            <person name="Diaz A."/>
            <person name="Albertini E."/>
            <person name="Caccamo M."/>
            <person name="Echenique V."/>
        </authorList>
    </citation>
    <scope>NUCLEOTIDE SEQUENCE [LARGE SCALE GENOMIC DNA]</scope>
    <source>
        <strain evidence="3">cv. Victoria</strain>
        <tissue evidence="2">Leaf</tissue>
    </source>
</reference>
<gene>
    <name evidence="2" type="ORF">EJB05_31168</name>
</gene>
<feature type="non-terminal residue" evidence="2">
    <location>
        <position position="1"/>
    </location>
</feature>
<sequence>SFYAPSSSCSKQQSSSSNKTCPEARASVSRNDSHQPCDRVNVEAADIVRGNFSHPCSPIHVDCNRTRTSNVHMFPEPLPLAAVDESGKVL</sequence>
<dbReference type="Gramene" id="TVU21527">
    <property type="protein sequence ID" value="TVU21527"/>
    <property type="gene ID" value="EJB05_31168"/>
</dbReference>
<evidence type="ECO:0000313" key="2">
    <source>
        <dbReference type="EMBL" id="TVU21527.1"/>
    </source>
</evidence>
<accession>A0A5J9UDU6</accession>
<protein>
    <submittedName>
        <fullName evidence="2">Uncharacterized protein</fullName>
    </submittedName>
</protein>
<name>A0A5J9UDU6_9POAL</name>
<comment type="caution">
    <text evidence="2">The sequence shown here is derived from an EMBL/GenBank/DDBJ whole genome shotgun (WGS) entry which is preliminary data.</text>
</comment>
<feature type="compositionally biased region" description="Low complexity" evidence="1">
    <location>
        <begin position="1"/>
        <end position="17"/>
    </location>
</feature>